<evidence type="ECO:0000313" key="8">
    <source>
        <dbReference type="Proteomes" id="UP000694386"/>
    </source>
</evidence>
<dbReference type="PROSITE" id="PS50835">
    <property type="entry name" value="IG_LIKE"/>
    <property type="match status" value="1"/>
</dbReference>
<dbReference type="Gene3D" id="2.60.40.10">
    <property type="entry name" value="Immunoglobulins"/>
    <property type="match status" value="4"/>
</dbReference>
<dbReference type="GO" id="GO:1990782">
    <property type="term" value="F:protein tyrosine kinase binding"/>
    <property type="evidence" value="ECO:0007669"/>
    <property type="project" value="TreeGrafter"/>
</dbReference>
<dbReference type="InterPro" id="IPR003598">
    <property type="entry name" value="Ig_sub2"/>
</dbReference>
<dbReference type="CDD" id="cd05774">
    <property type="entry name" value="IgV_CEACAM_D1"/>
    <property type="match status" value="3"/>
</dbReference>
<proteinExistence type="inferred from homology"/>
<dbReference type="PANTHER" id="PTHR44427">
    <property type="entry name" value="CARCINOEMBRYONIC ANTIGEN-RELATED CELL ADHESION MOLECULE 19"/>
    <property type="match status" value="1"/>
</dbReference>
<dbReference type="GO" id="GO:0002682">
    <property type="term" value="P:regulation of immune system process"/>
    <property type="evidence" value="ECO:0007669"/>
    <property type="project" value="TreeGrafter"/>
</dbReference>
<dbReference type="PANTHER" id="PTHR44427:SF1">
    <property type="entry name" value="CARCINOEMBRYONIC ANTIGEN-RELATED CELL ADHESION MOLECULE 1"/>
    <property type="match status" value="1"/>
</dbReference>
<dbReference type="FunFam" id="2.60.40.10:FF:000340">
    <property type="entry name" value="Carcinoembryonic antigen-related cell adhesion molecule 1"/>
    <property type="match status" value="2"/>
</dbReference>
<dbReference type="Pfam" id="PF07686">
    <property type="entry name" value="V-set"/>
    <property type="match status" value="3"/>
</dbReference>
<evidence type="ECO:0000256" key="4">
    <source>
        <dbReference type="ARBA" id="ARBA00038222"/>
    </source>
</evidence>
<dbReference type="InterPro" id="IPR013106">
    <property type="entry name" value="Ig_V-set"/>
</dbReference>
<reference evidence="7" key="1">
    <citation type="submission" date="2025-08" db="UniProtKB">
        <authorList>
            <consortium name="Ensembl"/>
        </authorList>
    </citation>
    <scope>IDENTIFICATION</scope>
</reference>
<dbReference type="AlphaFoldDB" id="A0A8C2LZK9"/>
<comment type="similarity">
    <text evidence="4">Belongs to the immunoglobulin superfamily. CEA family.</text>
</comment>
<dbReference type="InterPro" id="IPR036179">
    <property type="entry name" value="Ig-like_dom_sf"/>
</dbReference>
<protein>
    <recommendedName>
        <fullName evidence="6">Ig-like domain-containing protein</fullName>
    </recommendedName>
</protein>
<dbReference type="InterPro" id="IPR050831">
    <property type="entry name" value="CEA_cell_adhesion"/>
</dbReference>
<keyword evidence="5" id="KW-0812">Transmembrane</keyword>
<evidence type="ECO:0000256" key="2">
    <source>
        <dbReference type="ARBA" id="ARBA00023180"/>
    </source>
</evidence>
<dbReference type="SMART" id="SM00409">
    <property type="entry name" value="IG"/>
    <property type="match status" value="4"/>
</dbReference>
<dbReference type="GO" id="GO:0007165">
    <property type="term" value="P:signal transduction"/>
    <property type="evidence" value="ECO:0007669"/>
    <property type="project" value="TreeGrafter"/>
</dbReference>
<keyword evidence="1" id="KW-0732">Signal</keyword>
<reference evidence="7" key="2">
    <citation type="submission" date="2025-09" db="UniProtKB">
        <authorList>
            <consortium name="Ensembl"/>
        </authorList>
    </citation>
    <scope>IDENTIFICATION</scope>
</reference>
<accession>A0A8C2LZK9</accession>
<keyword evidence="5" id="KW-0472">Membrane</keyword>
<dbReference type="InterPro" id="IPR007110">
    <property type="entry name" value="Ig-like_dom"/>
</dbReference>
<dbReference type="Ensembl" id="ENSCGRT00001016315.1">
    <property type="protein sequence ID" value="ENSCGRP00001012082.1"/>
    <property type="gene ID" value="ENSCGRG00001013587.1"/>
</dbReference>
<dbReference type="Proteomes" id="UP000694386">
    <property type="component" value="Unplaced"/>
</dbReference>
<dbReference type="InterPro" id="IPR003599">
    <property type="entry name" value="Ig_sub"/>
</dbReference>
<gene>
    <name evidence="7" type="primary">LOC113831278</name>
</gene>
<organism evidence="7 8">
    <name type="scientific">Cricetulus griseus</name>
    <name type="common">Chinese hamster</name>
    <name type="synonym">Cricetulus barabensis griseus</name>
    <dbReference type="NCBI Taxonomy" id="10029"/>
    <lineage>
        <taxon>Eukaryota</taxon>
        <taxon>Metazoa</taxon>
        <taxon>Chordata</taxon>
        <taxon>Craniata</taxon>
        <taxon>Vertebrata</taxon>
        <taxon>Euteleostomi</taxon>
        <taxon>Mammalia</taxon>
        <taxon>Eutheria</taxon>
        <taxon>Euarchontoglires</taxon>
        <taxon>Glires</taxon>
        <taxon>Rodentia</taxon>
        <taxon>Myomorpha</taxon>
        <taxon>Muroidea</taxon>
        <taxon>Cricetidae</taxon>
        <taxon>Cricetinae</taxon>
        <taxon>Cricetulus</taxon>
    </lineage>
</organism>
<dbReference type="SMART" id="SM00408">
    <property type="entry name" value="IGc2"/>
    <property type="match status" value="1"/>
</dbReference>
<keyword evidence="5" id="KW-1133">Transmembrane helix</keyword>
<evidence type="ECO:0000256" key="5">
    <source>
        <dbReference type="SAM" id="Phobius"/>
    </source>
</evidence>
<dbReference type="GO" id="GO:0009986">
    <property type="term" value="C:cell surface"/>
    <property type="evidence" value="ECO:0007669"/>
    <property type="project" value="TreeGrafter"/>
</dbReference>
<dbReference type="GO" id="GO:0005886">
    <property type="term" value="C:plasma membrane"/>
    <property type="evidence" value="ECO:0007669"/>
    <property type="project" value="TreeGrafter"/>
</dbReference>
<dbReference type="Pfam" id="PF07679">
    <property type="entry name" value="I-set"/>
    <property type="match status" value="1"/>
</dbReference>
<dbReference type="InterPro" id="IPR013783">
    <property type="entry name" value="Ig-like_fold"/>
</dbReference>
<evidence type="ECO:0000313" key="7">
    <source>
        <dbReference type="Ensembl" id="ENSCGRP00001012082.1"/>
    </source>
</evidence>
<keyword evidence="2" id="KW-0325">Glycoprotein</keyword>
<evidence type="ECO:0000259" key="6">
    <source>
        <dbReference type="PROSITE" id="PS50835"/>
    </source>
</evidence>
<name>A0A8C2LZK9_CRIGR</name>
<dbReference type="SUPFAM" id="SSF48726">
    <property type="entry name" value="Immunoglobulin"/>
    <property type="match status" value="4"/>
</dbReference>
<feature type="domain" description="Ig-like" evidence="6">
    <location>
        <begin position="389"/>
        <end position="467"/>
    </location>
</feature>
<evidence type="ECO:0000256" key="1">
    <source>
        <dbReference type="ARBA" id="ARBA00022729"/>
    </source>
</evidence>
<dbReference type="InterPro" id="IPR013098">
    <property type="entry name" value="Ig_I-set"/>
</dbReference>
<keyword evidence="3" id="KW-0393">Immunoglobulin domain</keyword>
<dbReference type="FunFam" id="2.60.40.10:FF:000244">
    <property type="entry name" value="carcinoembryonic antigen-related cell adhesion molecule 16"/>
    <property type="match status" value="1"/>
</dbReference>
<feature type="transmembrane region" description="Helical" evidence="5">
    <location>
        <begin position="12"/>
        <end position="32"/>
    </location>
</feature>
<sequence>IHLLIDDNTCLILVGFLYSLLASFLTFCHLSTTAHVTVTTESVPPLVAKGDDVLFLVHELPENIEAIAWFKGLTNMKDAIAVYGLFNNVSGPGPVHSGRETIYRNGSLLIEKLTEKDTGFYTLRTYNRHVKIVSTTSTYLHVQDFLWNCGRHATSAQPTIESVPPSVAEGGSVTLLIHNIPENLQGFVWFKGISVFWKNEIARYTIDSKSSITGPAHTGRETLNGDGSLVLHGVTQNDTGLYTLRIMGTDMKSEEAHVQLQVDTSHSPCCNPLTSSQVMIQSVPLYAAEGESVLLQVHNLPEDFKAFTWYRAIYRVPHFEIVEHSRELDTITWGDQYSRRETVYDNGTLLLQNITEQDAGMYTLAILKSDSKIEKVYVQFHVNKHVAQPFVRVTNSVVSSHRSAILNCVSPDTDVSIRWFFNNRPLRLSRRMTLSPTKCGLRIYPVKLENIGEYKCEVSNRVSSKTSLPVWFQ</sequence>
<evidence type="ECO:0000256" key="3">
    <source>
        <dbReference type="ARBA" id="ARBA00023319"/>
    </source>
</evidence>